<evidence type="ECO:0000256" key="5">
    <source>
        <dbReference type="ARBA" id="ARBA00022490"/>
    </source>
</evidence>
<dbReference type="GO" id="GO:0000049">
    <property type="term" value="F:tRNA binding"/>
    <property type="evidence" value="ECO:0007669"/>
    <property type="project" value="InterPro"/>
</dbReference>
<evidence type="ECO:0000256" key="2">
    <source>
        <dbReference type="ARBA" id="ARBA00004496"/>
    </source>
</evidence>
<feature type="domain" description="Methionyl/Valyl/Leucyl/Isoleucyl-tRNA synthetase anticodon-binding" evidence="17">
    <location>
        <begin position="737"/>
        <end position="876"/>
    </location>
</feature>
<dbReference type="SUPFAM" id="SSF52374">
    <property type="entry name" value="Nucleotidylyl transferase"/>
    <property type="match status" value="1"/>
</dbReference>
<dbReference type="PANTHER" id="PTHR42780:SF1">
    <property type="entry name" value="ISOLEUCINE--TRNA LIGASE, CYTOPLASMIC"/>
    <property type="match status" value="1"/>
</dbReference>
<evidence type="ECO:0000313" key="18">
    <source>
        <dbReference type="EMBL" id="OGY57225.1"/>
    </source>
</evidence>
<keyword evidence="8 15" id="KW-0547">Nucleotide-binding</keyword>
<evidence type="ECO:0000256" key="11">
    <source>
        <dbReference type="ARBA" id="ARBA00022917"/>
    </source>
</evidence>
<keyword evidence="7 15" id="KW-0479">Metal-binding</keyword>
<keyword evidence="12 15" id="KW-0030">Aminoacyl-tRNA synthetase</keyword>
<comment type="similarity">
    <text evidence="3 15">Belongs to the class-I aminoacyl-tRNA synthetase family. IleS type 2 subfamily.</text>
</comment>
<reference evidence="18 19" key="1">
    <citation type="journal article" date="2016" name="Nat. Commun.">
        <title>Thousands of microbial genomes shed light on interconnected biogeochemical processes in an aquifer system.</title>
        <authorList>
            <person name="Anantharaman K."/>
            <person name="Brown C.T."/>
            <person name="Hug L.A."/>
            <person name="Sharon I."/>
            <person name="Castelle C.J."/>
            <person name="Probst A.J."/>
            <person name="Thomas B.C."/>
            <person name="Singh A."/>
            <person name="Wilkins M.J."/>
            <person name="Karaoz U."/>
            <person name="Brodie E.L."/>
            <person name="Williams K.H."/>
            <person name="Hubbard S.S."/>
            <person name="Banfield J.F."/>
        </authorList>
    </citation>
    <scope>NUCLEOTIDE SEQUENCE [LARGE SCALE GENOMIC DNA]</scope>
</reference>
<dbReference type="FunFam" id="3.40.50.620:FF:000075">
    <property type="entry name" value="Isoleucine--tRNA ligase"/>
    <property type="match status" value="1"/>
</dbReference>
<comment type="function">
    <text evidence="13 15">Catalyzes the attachment of isoleucine to tRNA(Ile). As IleRS can inadvertently accommodate and process structurally similar amino acids such as valine, to avoid such errors it has two additional distinct tRNA(Ile)-dependent editing activities. One activity is designated as 'pretransfer' editing and involves the hydrolysis of activated Val-AMP. The other activity is designated 'posttransfer' editing and involves deacylation of mischarged Val-tRNA(Ile).</text>
</comment>
<proteinExistence type="inferred from homology"/>
<evidence type="ECO:0000256" key="15">
    <source>
        <dbReference type="HAMAP-Rule" id="MF_02003"/>
    </source>
</evidence>
<feature type="binding site" evidence="15">
    <location>
        <position position="658"/>
    </location>
    <ligand>
        <name>ATP</name>
        <dbReference type="ChEBI" id="CHEBI:30616"/>
    </ligand>
</feature>
<gene>
    <name evidence="15" type="primary">ileS</name>
    <name evidence="18" type="ORF">A3H67_05130</name>
</gene>
<keyword evidence="10 15" id="KW-0067">ATP-binding</keyword>
<comment type="cofactor">
    <cofactor evidence="1 15">
        <name>Zn(2+)</name>
        <dbReference type="ChEBI" id="CHEBI:29105"/>
    </cofactor>
</comment>
<dbReference type="SUPFAM" id="SSF50677">
    <property type="entry name" value="ValRS/IleRS/LeuRS editing domain"/>
    <property type="match status" value="1"/>
</dbReference>
<organism evidence="18 19">
    <name type="scientific">Candidatus Buchananbacteria bacterium RIFCSPLOWO2_02_FULL_46_11b</name>
    <dbReference type="NCBI Taxonomy" id="1797548"/>
    <lineage>
        <taxon>Bacteria</taxon>
        <taxon>Candidatus Buchananiibacteriota</taxon>
    </lineage>
</organism>
<dbReference type="Pfam" id="PF19302">
    <property type="entry name" value="DUF5915"/>
    <property type="match status" value="1"/>
</dbReference>
<dbReference type="EC" id="6.1.1.5" evidence="15"/>
<dbReference type="GO" id="GO:0005737">
    <property type="term" value="C:cytoplasm"/>
    <property type="evidence" value="ECO:0007669"/>
    <property type="project" value="UniProtKB-SubCell"/>
</dbReference>
<dbReference type="Pfam" id="PF00133">
    <property type="entry name" value="tRNA-synt_1"/>
    <property type="match status" value="1"/>
</dbReference>
<comment type="catalytic activity">
    <reaction evidence="14 15">
        <text>tRNA(Ile) + L-isoleucine + ATP = L-isoleucyl-tRNA(Ile) + AMP + diphosphate</text>
        <dbReference type="Rhea" id="RHEA:11060"/>
        <dbReference type="Rhea" id="RHEA-COMP:9666"/>
        <dbReference type="Rhea" id="RHEA-COMP:9695"/>
        <dbReference type="ChEBI" id="CHEBI:30616"/>
        <dbReference type="ChEBI" id="CHEBI:33019"/>
        <dbReference type="ChEBI" id="CHEBI:58045"/>
        <dbReference type="ChEBI" id="CHEBI:78442"/>
        <dbReference type="ChEBI" id="CHEBI:78528"/>
        <dbReference type="ChEBI" id="CHEBI:456215"/>
        <dbReference type="EC" id="6.1.1.5"/>
    </reaction>
</comment>
<evidence type="ECO:0000256" key="8">
    <source>
        <dbReference type="ARBA" id="ARBA00022741"/>
    </source>
</evidence>
<evidence type="ECO:0000259" key="16">
    <source>
        <dbReference type="Pfam" id="PF00133"/>
    </source>
</evidence>
<evidence type="ECO:0000256" key="4">
    <source>
        <dbReference type="ARBA" id="ARBA00011245"/>
    </source>
</evidence>
<evidence type="ECO:0000256" key="9">
    <source>
        <dbReference type="ARBA" id="ARBA00022833"/>
    </source>
</evidence>
<evidence type="ECO:0000256" key="1">
    <source>
        <dbReference type="ARBA" id="ARBA00001947"/>
    </source>
</evidence>
<dbReference type="GO" id="GO:0002161">
    <property type="term" value="F:aminoacyl-tRNA deacylase activity"/>
    <property type="evidence" value="ECO:0007669"/>
    <property type="project" value="InterPro"/>
</dbReference>
<dbReference type="PRINTS" id="PR00984">
    <property type="entry name" value="TRNASYNTHILE"/>
</dbReference>
<dbReference type="InterPro" id="IPR001412">
    <property type="entry name" value="aa-tRNA-synth_I_CS"/>
</dbReference>
<dbReference type="InterPro" id="IPR013155">
    <property type="entry name" value="M/V/L/I-tRNA-synth_anticd-bd"/>
</dbReference>
<sequence>MDSQISAKEKEILKFWRDNKIFEKSLRKRNPKGDYVFYDGPPFATGTPHYGHIPSSIMKDAVPRFWTANGYHVARRWGWDCHGLPVENLIEKELNINSKRQIEEEIGVCGFNDACKKSVMRYAEVWKEFIPRLGRWVDMEDDYKTMNPTFMESIWWVFKTLFDKGLIYQGYKAMHICPRCDTTLSNFEVTQNYKDVKDLSVVAKFRVTKARKHESTKAIELPENTYILAWTTTPWTLPGNVALAVGKNIDYILMEIIESKNEKFKNGEKYVFSKEYFSKMIPHPEGYEELSQLDSNKIYFLNAYNETKVKIRYIKGDDLVGHKYKPLFDYFVNADLNNKENIYTVQTADFVSVADGTGVVHIAPGFGEDDMNLGKEKNLPTIIHVTPEGRFTAEVKDWPGELVKSKDDPRATDKKVAENLEKRGLVFRSEEFSHSYPFCWRCDTPLLNYATTSWFVKVTAIKENLIKNNLKVHWTPAHLKEGRFGKWLENASDWSISRQRYWGTPIPVWQCQDGLELRAKSLEPKANKGCGNIKTIGSITELEKLSGKKVDDLHKQIVDEITFKCEKCGGLMKRIPDVLDCWFESGSMPYAQVHYPFENKDWFEKHFPAEFIAEGVDQTRGWFYTLMVLSTALFNKPAFKNVVVNGIVLTEGGQKMAKRLKNYPEPDLVIANYGADALRYYMLTSPVCEAESLNFSEAGVKEALQKVVMLLGNVLSFYQMYQKQDISPVLKVENILDKWILAKLNLLIKEVTENMKNYDIVKASRPFAGFINELSTWYLRRSRKRFKEGDQAGINTLGLVLSQLAKTMAPFMPFLAEDIYRQIGGPLESVHLENWPEFEKELIDEKLLVQMAEARKIVEQGLAARAEAGIKIRQPLASLRVSDQPAFALSGLRRGERSAIGDHKELLGLIKDELNVKDVIFGKQPENEVMLDTALTPELKFEGQAREIIRQINQSRKEAGLTIGDKVVIYHIGLNELFGKFGEEIKNGTLAEKVEAGEAGEMKEIEGGKVGIKKVGD</sequence>
<evidence type="ECO:0000256" key="10">
    <source>
        <dbReference type="ARBA" id="ARBA00022840"/>
    </source>
</evidence>
<dbReference type="InterPro" id="IPR002300">
    <property type="entry name" value="aa-tRNA-synth_Ia"/>
</dbReference>
<protein>
    <recommendedName>
        <fullName evidence="15">Isoleucine--tRNA ligase</fullName>
        <ecNumber evidence="15">6.1.1.5</ecNumber>
    </recommendedName>
    <alternativeName>
        <fullName evidence="15">Isoleucyl-tRNA synthetase</fullName>
        <shortName evidence="15">IleRS</shortName>
    </alternativeName>
</protein>
<comment type="subunit">
    <text evidence="4 15">Monomer.</text>
</comment>
<dbReference type="GO" id="GO:0004822">
    <property type="term" value="F:isoleucine-tRNA ligase activity"/>
    <property type="evidence" value="ECO:0007669"/>
    <property type="project" value="UniProtKB-UniRule"/>
</dbReference>
<dbReference type="CDD" id="cd00818">
    <property type="entry name" value="IleRS_core"/>
    <property type="match status" value="1"/>
</dbReference>
<dbReference type="FunFam" id="3.40.50.620:FF:000063">
    <property type="entry name" value="Isoleucine--tRNA ligase"/>
    <property type="match status" value="1"/>
</dbReference>
<comment type="caution">
    <text evidence="18">The sequence shown here is derived from an EMBL/GenBank/DDBJ whole genome shotgun (WGS) entry which is preliminary data.</text>
</comment>
<dbReference type="Gene3D" id="3.40.50.620">
    <property type="entry name" value="HUPs"/>
    <property type="match status" value="2"/>
</dbReference>
<evidence type="ECO:0000313" key="19">
    <source>
        <dbReference type="Proteomes" id="UP000177408"/>
    </source>
</evidence>
<name>A0A1G1YXX6_9BACT</name>
<dbReference type="Proteomes" id="UP000177408">
    <property type="component" value="Unassembled WGS sequence"/>
</dbReference>
<dbReference type="AlphaFoldDB" id="A0A1G1YXX6"/>
<comment type="domain">
    <text evidence="15">IleRS has two distinct active sites: one for aminoacylation and one for editing. The misactivated valine is translocated from the active site to the editing site, which sterically excludes the correctly activated isoleucine. The single editing site contains two valyl binding pockets, one specific for each substrate (Val-AMP or Val-tRNA(Ile)).</text>
</comment>
<dbReference type="InterPro" id="IPR033709">
    <property type="entry name" value="Anticodon_Ile_ABEc"/>
</dbReference>
<keyword evidence="6 15" id="KW-0436">Ligase</keyword>
<feature type="short sequence motif" description="'KMSKS' region" evidence="15">
    <location>
        <begin position="655"/>
        <end position="659"/>
    </location>
</feature>
<keyword evidence="5 15" id="KW-0963">Cytoplasm</keyword>
<dbReference type="GO" id="GO:0005524">
    <property type="term" value="F:ATP binding"/>
    <property type="evidence" value="ECO:0007669"/>
    <property type="project" value="UniProtKB-UniRule"/>
</dbReference>
<dbReference type="HAMAP" id="MF_02003">
    <property type="entry name" value="Ile_tRNA_synth_type2"/>
    <property type="match status" value="1"/>
</dbReference>
<keyword evidence="9 15" id="KW-0862">Zinc</keyword>
<comment type="subcellular location">
    <subcellularLocation>
        <location evidence="2 15">Cytoplasm</location>
    </subcellularLocation>
</comment>
<evidence type="ECO:0000256" key="6">
    <source>
        <dbReference type="ARBA" id="ARBA00022598"/>
    </source>
</evidence>
<dbReference type="SUPFAM" id="SSF47323">
    <property type="entry name" value="Anticodon-binding domain of a subclass of class I aminoacyl-tRNA synthetases"/>
    <property type="match status" value="1"/>
</dbReference>
<dbReference type="NCBIfam" id="TIGR00392">
    <property type="entry name" value="ileS"/>
    <property type="match status" value="1"/>
</dbReference>
<dbReference type="InterPro" id="IPR014729">
    <property type="entry name" value="Rossmann-like_a/b/a_fold"/>
</dbReference>
<dbReference type="GO" id="GO:0008270">
    <property type="term" value="F:zinc ion binding"/>
    <property type="evidence" value="ECO:0007669"/>
    <property type="project" value="UniProtKB-UniRule"/>
</dbReference>
<dbReference type="CDD" id="cd07961">
    <property type="entry name" value="Anticodon_Ia_Ile_ABEc"/>
    <property type="match status" value="1"/>
</dbReference>
<evidence type="ECO:0000256" key="3">
    <source>
        <dbReference type="ARBA" id="ARBA00007078"/>
    </source>
</evidence>
<accession>A0A1G1YXX6</accession>
<evidence type="ECO:0000259" key="17">
    <source>
        <dbReference type="Pfam" id="PF08264"/>
    </source>
</evidence>
<dbReference type="PANTHER" id="PTHR42780">
    <property type="entry name" value="SOLEUCYL-TRNA SYNTHETASE"/>
    <property type="match status" value="1"/>
</dbReference>
<dbReference type="Gene3D" id="1.10.730.10">
    <property type="entry name" value="Isoleucyl-tRNA Synthetase, Domain 1"/>
    <property type="match status" value="1"/>
</dbReference>
<feature type="domain" description="Aminoacyl-tRNA synthetase class Ia" evidence="16">
    <location>
        <begin position="12"/>
        <end position="693"/>
    </location>
</feature>
<evidence type="ECO:0000256" key="13">
    <source>
        <dbReference type="ARBA" id="ARBA00025217"/>
    </source>
</evidence>
<evidence type="ECO:0000256" key="14">
    <source>
        <dbReference type="ARBA" id="ARBA00048359"/>
    </source>
</evidence>
<dbReference type="GO" id="GO:0006428">
    <property type="term" value="P:isoleucyl-tRNA aminoacylation"/>
    <property type="evidence" value="ECO:0007669"/>
    <property type="project" value="UniProtKB-UniRule"/>
</dbReference>
<dbReference type="EMBL" id="MHIR01000031">
    <property type="protein sequence ID" value="OGY57225.1"/>
    <property type="molecule type" value="Genomic_DNA"/>
</dbReference>
<dbReference type="InterPro" id="IPR009080">
    <property type="entry name" value="tRNAsynth_Ia_anticodon-bd"/>
</dbReference>
<feature type="short sequence motif" description="'HIGH' region" evidence="15">
    <location>
        <begin position="42"/>
        <end position="52"/>
    </location>
</feature>
<evidence type="ECO:0000256" key="7">
    <source>
        <dbReference type="ARBA" id="ARBA00022723"/>
    </source>
</evidence>
<dbReference type="InterPro" id="IPR009008">
    <property type="entry name" value="Val/Leu/Ile-tRNA-synth_edit"/>
</dbReference>
<keyword evidence="11 15" id="KW-0648">Protein biosynthesis</keyword>
<dbReference type="Pfam" id="PF08264">
    <property type="entry name" value="Anticodon_1"/>
    <property type="match status" value="1"/>
</dbReference>
<dbReference type="PROSITE" id="PS00178">
    <property type="entry name" value="AA_TRNA_LIGASE_I"/>
    <property type="match status" value="1"/>
</dbReference>
<evidence type="ECO:0000256" key="12">
    <source>
        <dbReference type="ARBA" id="ARBA00023146"/>
    </source>
</evidence>
<dbReference type="InterPro" id="IPR002301">
    <property type="entry name" value="Ile-tRNA-ligase"/>
</dbReference>
<dbReference type="InterPro" id="IPR023586">
    <property type="entry name" value="Ile-tRNA-ligase_type2"/>
</dbReference>